<dbReference type="Pfam" id="PF05433">
    <property type="entry name" value="Rick_17kDa_Anti"/>
    <property type="match status" value="1"/>
</dbReference>
<evidence type="ECO:0000256" key="3">
    <source>
        <dbReference type="SAM" id="SignalP"/>
    </source>
</evidence>
<evidence type="ECO:0000256" key="2">
    <source>
        <dbReference type="ARBA" id="ARBA00023136"/>
    </source>
</evidence>
<dbReference type="InterPro" id="IPR008816">
    <property type="entry name" value="Gly_zipper_2TM_dom"/>
</dbReference>
<organism evidence="5 8">
    <name type="scientific">Pseudoduganella plicata</name>
    <dbReference type="NCBI Taxonomy" id="321984"/>
    <lineage>
        <taxon>Bacteria</taxon>
        <taxon>Pseudomonadati</taxon>
        <taxon>Pseudomonadota</taxon>
        <taxon>Betaproteobacteria</taxon>
        <taxon>Burkholderiales</taxon>
        <taxon>Oxalobacteraceae</taxon>
        <taxon>Telluria group</taxon>
        <taxon>Pseudoduganella</taxon>
    </lineage>
</organism>
<dbReference type="OrthoDB" id="8909257at2"/>
<dbReference type="EMBL" id="BMWW01000001">
    <property type="protein sequence ID" value="GGY74634.1"/>
    <property type="molecule type" value="Genomic_DNA"/>
</dbReference>
<evidence type="ECO:0000313" key="5">
    <source>
        <dbReference type="EMBL" id="GGY74634.1"/>
    </source>
</evidence>
<gene>
    <name evidence="5" type="primary">ycfJ</name>
    <name evidence="6" type="ORF">E1742_10410</name>
    <name evidence="5" type="ORF">GCM10007388_03850</name>
</gene>
<sequence length="169" mass="18051">MKLQAKLMSAAVLIGSLSAAQAADFEDYGRVVRVTPQVERINQPREECRTEYQQVQVQPQRSAGGSIIGGIAGAVLGSNIGSGSGRTAATAAGAIAGAIAGDRIGNQNVGAGGVQEQAVRQCRMVDSWESRTNGYEVVYDYRGRNYTSIMSFDPGERVRLRVSVEPMQR</sequence>
<reference evidence="6 7" key="2">
    <citation type="submission" date="2019-03" db="EMBL/GenBank/DDBJ databases">
        <title>Draft Genome Sequences of Six Type Strains of the Genus Massilia.</title>
        <authorList>
            <person name="Miess H."/>
            <person name="Frediansyhah A."/>
            <person name="Gross H."/>
        </authorList>
    </citation>
    <scope>NUCLEOTIDE SEQUENCE [LARGE SCALE GENOMIC DNA]</scope>
    <source>
        <strain evidence="6 7">DSM 17505</strain>
    </source>
</reference>
<dbReference type="AlphaFoldDB" id="A0A4P7BEW0"/>
<protein>
    <submittedName>
        <fullName evidence="6">Glycine zipper 2TM domain-containing protein</fullName>
    </submittedName>
</protein>
<dbReference type="Proteomes" id="UP000294359">
    <property type="component" value="Chromosome"/>
</dbReference>
<dbReference type="RefSeq" id="WP_134384807.1">
    <property type="nucleotide sequence ID" value="NZ_BMWW01000001.1"/>
</dbReference>
<proteinExistence type="predicted"/>
<evidence type="ECO:0000313" key="7">
    <source>
        <dbReference type="Proteomes" id="UP000294359"/>
    </source>
</evidence>
<keyword evidence="7" id="KW-1185">Reference proteome</keyword>
<reference evidence="5" key="3">
    <citation type="submission" date="2022-12" db="EMBL/GenBank/DDBJ databases">
        <authorList>
            <person name="Sun Q."/>
            <person name="Kim S."/>
        </authorList>
    </citation>
    <scope>NUCLEOTIDE SEQUENCE</scope>
    <source>
        <strain evidence="5">KCTC 12344</strain>
    </source>
</reference>
<dbReference type="GO" id="GO:0019867">
    <property type="term" value="C:outer membrane"/>
    <property type="evidence" value="ECO:0007669"/>
    <property type="project" value="InterPro"/>
</dbReference>
<name>A0A4P7BEW0_9BURK</name>
<dbReference type="PANTHER" id="PTHR35603:SF2">
    <property type="entry name" value="OUTER MEMBRANE LIPOPROTEIN"/>
    <property type="match status" value="1"/>
</dbReference>
<comment type="subcellular location">
    <subcellularLocation>
        <location evidence="1">Membrane</location>
    </subcellularLocation>
</comment>
<evidence type="ECO:0000259" key="4">
    <source>
        <dbReference type="Pfam" id="PF05433"/>
    </source>
</evidence>
<evidence type="ECO:0000313" key="6">
    <source>
        <dbReference type="EMBL" id="QBQ36527.1"/>
    </source>
</evidence>
<dbReference type="EMBL" id="CP038026">
    <property type="protein sequence ID" value="QBQ36527.1"/>
    <property type="molecule type" value="Genomic_DNA"/>
</dbReference>
<feature type="chain" id="PRO_5044606755" evidence="3">
    <location>
        <begin position="23"/>
        <end position="169"/>
    </location>
</feature>
<feature type="domain" description="Glycine zipper 2TM" evidence="4">
    <location>
        <begin position="64"/>
        <end position="105"/>
    </location>
</feature>
<evidence type="ECO:0000313" key="8">
    <source>
        <dbReference type="Proteomes" id="UP000619512"/>
    </source>
</evidence>
<keyword evidence="3" id="KW-0732">Signal</keyword>
<accession>A0A4P7BEW0</accession>
<reference evidence="5" key="1">
    <citation type="journal article" date="2014" name="Int. J. Syst. Evol. Microbiol.">
        <title>Complete genome sequence of Corynebacterium casei LMG S-19264T (=DSM 44701T), isolated from a smear-ripened cheese.</title>
        <authorList>
            <consortium name="US DOE Joint Genome Institute (JGI-PGF)"/>
            <person name="Walter F."/>
            <person name="Albersmeier A."/>
            <person name="Kalinowski J."/>
            <person name="Ruckert C."/>
        </authorList>
    </citation>
    <scope>NUCLEOTIDE SEQUENCE</scope>
    <source>
        <strain evidence="5">KCTC 12344</strain>
    </source>
</reference>
<evidence type="ECO:0000256" key="1">
    <source>
        <dbReference type="ARBA" id="ARBA00004370"/>
    </source>
</evidence>
<dbReference type="PANTHER" id="PTHR35603">
    <property type="match status" value="1"/>
</dbReference>
<feature type="signal peptide" evidence="3">
    <location>
        <begin position="1"/>
        <end position="22"/>
    </location>
</feature>
<dbReference type="Proteomes" id="UP000619512">
    <property type="component" value="Unassembled WGS sequence"/>
</dbReference>
<keyword evidence="2" id="KW-0472">Membrane</keyword>
<dbReference type="InterPro" id="IPR051407">
    <property type="entry name" value="Bact_OM_lipoprot/Surf_antigen"/>
</dbReference>